<feature type="domain" description="CobW C-terminal" evidence="2">
    <location>
        <begin position="123"/>
        <end position="225"/>
    </location>
</feature>
<keyword evidence="4" id="KW-1185">Reference proteome</keyword>
<name>B2GLK1_KOCRD</name>
<feature type="region of interest" description="Disordered" evidence="1">
    <location>
        <begin position="1"/>
        <end position="89"/>
    </location>
</feature>
<feature type="compositionally biased region" description="Basic and acidic residues" evidence="1">
    <location>
        <begin position="48"/>
        <end position="66"/>
    </location>
</feature>
<dbReference type="PANTHER" id="PTHR43603">
    <property type="entry name" value="COBW DOMAIN-CONTAINING PROTEIN DDB_G0274527"/>
    <property type="match status" value="1"/>
</dbReference>
<dbReference type="InterPro" id="IPR011629">
    <property type="entry name" value="CobW-like_C"/>
</dbReference>
<accession>B2GLK1</accession>
<dbReference type="SMART" id="SM00833">
    <property type="entry name" value="CobW_C"/>
    <property type="match status" value="1"/>
</dbReference>
<dbReference type="STRING" id="378753.KRH_17280"/>
<gene>
    <name evidence="3" type="ordered locus">KRH_17280</name>
</gene>
<dbReference type="KEGG" id="krh:KRH_17280"/>
<organism evidence="3 4">
    <name type="scientific">Kocuria rhizophila (strain ATCC 9341 / DSM 348 / NBRC 103217 / DC2201)</name>
    <dbReference type="NCBI Taxonomy" id="378753"/>
    <lineage>
        <taxon>Bacteria</taxon>
        <taxon>Bacillati</taxon>
        <taxon>Actinomycetota</taxon>
        <taxon>Actinomycetes</taxon>
        <taxon>Micrococcales</taxon>
        <taxon>Micrococcaceae</taxon>
        <taxon>Kocuria</taxon>
    </lineage>
</organism>
<dbReference type="eggNOG" id="COG0523">
    <property type="taxonomic scope" value="Bacteria"/>
</dbReference>
<feature type="compositionally biased region" description="Basic residues" evidence="1">
    <location>
        <begin position="34"/>
        <end position="47"/>
    </location>
</feature>
<evidence type="ECO:0000256" key="1">
    <source>
        <dbReference type="SAM" id="MobiDB-lite"/>
    </source>
</evidence>
<dbReference type="Proteomes" id="UP000008838">
    <property type="component" value="Chromosome"/>
</dbReference>
<dbReference type="InterPro" id="IPR051927">
    <property type="entry name" value="Zn_Chap_cDPG_Synth"/>
</dbReference>
<protein>
    <recommendedName>
        <fullName evidence="2">CobW C-terminal domain-containing protein</fullName>
    </recommendedName>
</protein>
<dbReference type="Pfam" id="PF07683">
    <property type="entry name" value="CobW_C"/>
    <property type="match status" value="1"/>
</dbReference>
<dbReference type="PANTHER" id="PTHR43603:SF1">
    <property type="entry name" value="ZINC-REGULATED GTPASE METALLOPROTEIN ACTIVATOR 1"/>
    <property type="match status" value="1"/>
</dbReference>
<reference evidence="3 4" key="1">
    <citation type="journal article" date="2008" name="J. Bacteriol.">
        <title>Complete genome sequence of the soil actinomycete Kocuria rhizophila.</title>
        <authorList>
            <person name="Takarada H."/>
            <person name="Sekine M."/>
            <person name="Kosugi H."/>
            <person name="Matsuo Y."/>
            <person name="Fujisawa T."/>
            <person name="Omata S."/>
            <person name="Kishi E."/>
            <person name="Shimizu A."/>
            <person name="Tsukatani N."/>
            <person name="Tanikawa S."/>
            <person name="Fujita N."/>
            <person name="Harayama S."/>
        </authorList>
    </citation>
    <scope>NUCLEOTIDE SEQUENCE [LARGE SCALE GENOMIC DNA]</scope>
    <source>
        <strain evidence="4">ATCC 9341 / DSM 348 / NBRC 103217 / DC2201</strain>
    </source>
</reference>
<dbReference type="SUPFAM" id="SSF90002">
    <property type="entry name" value="Hypothetical protein YjiA, C-terminal domain"/>
    <property type="match status" value="1"/>
</dbReference>
<dbReference type="EMBL" id="AP009152">
    <property type="protein sequence ID" value="BAG30075.1"/>
    <property type="molecule type" value="Genomic_DNA"/>
</dbReference>
<evidence type="ECO:0000313" key="3">
    <source>
        <dbReference type="EMBL" id="BAG30075.1"/>
    </source>
</evidence>
<dbReference type="AlphaFoldDB" id="B2GLK1"/>
<dbReference type="HOGENOM" id="CLU_1088952_0_0_11"/>
<sequence>MRGGRGPPDRGPAPYGLRDPPGEPPRPLAPHGPRAAHRHGNRVRLHRGARELGAVEHPRALQRDGPRQPPQPPGAAAAAPRDQDPWLHAAPATDAGYDVAQERSGWVTLLNGEHDPWVTDPHVSSLRYENVRPLHPQRLGDLLDHRIETGEFGTVLRSAGFCRLATRSHVIAQWNHVGRMICLSPLARDEDMGERDELLALGQDLGIIGLDLDVPALRRAFDDAALTDDELAAGPAAWSQFHDPFPARPTADRAD</sequence>
<evidence type="ECO:0000259" key="2">
    <source>
        <dbReference type="SMART" id="SM00833"/>
    </source>
</evidence>
<evidence type="ECO:0000313" key="4">
    <source>
        <dbReference type="Proteomes" id="UP000008838"/>
    </source>
</evidence>
<proteinExistence type="predicted"/>